<dbReference type="AlphaFoldDB" id="A0A1F6VFY7"/>
<reference evidence="2 3" key="1">
    <citation type="journal article" date="2016" name="Nat. Commun.">
        <title>Thousands of microbial genomes shed light on interconnected biogeochemical processes in an aquifer system.</title>
        <authorList>
            <person name="Anantharaman K."/>
            <person name="Brown C.T."/>
            <person name="Hug L.A."/>
            <person name="Sharon I."/>
            <person name="Castelle C.J."/>
            <person name="Probst A.J."/>
            <person name="Thomas B.C."/>
            <person name="Singh A."/>
            <person name="Wilkins M.J."/>
            <person name="Karaoz U."/>
            <person name="Brodie E.L."/>
            <person name="Williams K.H."/>
            <person name="Hubbard S.S."/>
            <person name="Banfield J.F."/>
        </authorList>
    </citation>
    <scope>NUCLEOTIDE SEQUENCE [LARGE SCALE GENOMIC DNA]</scope>
</reference>
<sequence length="241" mass="28070">MESINHTEIKKKKDRIETVKRGSDVFTVFFTEDEKGKEYVKDIILERTEKGKKIKMSFAKYLPEGWKFNTDPFFGGGNVENKEVEFPLSGLSLDCACTILLHELGHANCHEKRLKNGTWPSNEDIYSDDTGKAEARSERDAWAFALQEILKLKSSGIIADDIWKDLELLKNEIYTSLSSYEKNPKNKQVAQEKPFTKHKKFDKTDSEQKIRKIQDKEFLQLLRQINFESKKRLRRITSSIK</sequence>
<comment type="caution">
    <text evidence="2">The sequence shown here is derived from an EMBL/GenBank/DDBJ whole genome shotgun (WGS) entry which is preliminary data.</text>
</comment>
<protein>
    <submittedName>
        <fullName evidence="2">Uncharacterized protein</fullName>
    </submittedName>
</protein>
<evidence type="ECO:0000313" key="3">
    <source>
        <dbReference type="Proteomes" id="UP000178235"/>
    </source>
</evidence>
<feature type="region of interest" description="Disordered" evidence="1">
    <location>
        <begin position="185"/>
        <end position="208"/>
    </location>
</feature>
<proteinExistence type="predicted"/>
<evidence type="ECO:0000313" key="2">
    <source>
        <dbReference type="EMBL" id="OGI68486.1"/>
    </source>
</evidence>
<evidence type="ECO:0000256" key="1">
    <source>
        <dbReference type="SAM" id="MobiDB-lite"/>
    </source>
</evidence>
<organism evidence="2 3">
    <name type="scientific">Candidatus Nomurabacteria bacterium RIFCSPHIGHO2_01_FULL_42_15</name>
    <dbReference type="NCBI Taxonomy" id="1801742"/>
    <lineage>
        <taxon>Bacteria</taxon>
        <taxon>Candidatus Nomuraibacteriota</taxon>
    </lineage>
</organism>
<name>A0A1F6VFY7_9BACT</name>
<dbReference type="Proteomes" id="UP000178235">
    <property type="component" value="Unassembled WGS sequence"/>
</dbReference>
<gene>
    <name evidence="2" type="ORF">A2738_01215</name>
</gene>
<accession>A0A1F6VFY7</accession>
<dbReference type="EMBL" id="MFTS01000003">
    <property type="protein sequence ID" value="OGI68486.1"/>
    <property type="molecule type" value="Genomic_DNA"/>
</dbReference>